<accession>A0A1V4JK41</accession>
<evidence type="ECO:0000313" key="2">
    <source>
        <dbReference type="Proteomes" id="UP000190648"/>
    </source>
</evidence>
<dbReference type="Proteomes" id="UP000190648">
    <property type="component" value="Unassembled WGS sequence"/>
</dbReference>
<sequence>MVGSFCEGDNNQVSQWQLQLLLFHPILKVQHTAQQRLLTLVRLIQAMKLQCIQLHRPITSSSSNRNRQRQQLLQLLQPLLGQGLPLLKRHHSKISNRNQSNLPNHPRSTTVMYVRSAVLDHRLIKNT</sequence>
<proteinExistence type="predicted"/>
<keyword evidence="2" id="KW-1185">Reference proteome</keyword>
<comment type="caution">
    <text evidence="1">The sequence shown here is derived from an EMBL/GenBank/DDBJ whole genome shotgun (WGS) entry which is preliminary data.</text>
</comment>
<organism evidence="1 2">
    <name type="scientific">Patagioenas fasciata monilis</name>
    <dbReference type="NCBI Taxonomy" id="372326"/>
    <lineage>
        <taxon>Eukaryota</taxon>
        <taxon>Metazoa</taxon>
        <taxon>Chordata</taxon>
        <taxon>Craniata</taxon>
        <taxon>Vertebrata</taxon>
        <taxon>Euteleostomi</taxon>
        <taxon>Archelosauria</taxon>
        <taxon>Archosauria</taxon>
        <taxon>Dinosauria</taxon>
        <taxon>Saurischia</taxon>
        <taxon>Theropoda</taxon>
        <taxon>Coelurosauria</taxon>
        <taxon>Aves</taxon>
        <taxon>Neognathae</taxon>
        <taxon>Neoaves</taxon>
        <taxon>Columbimorphae</taxon>
        <taxon>Columbiformes</taxon>
        <taxon>Columbidae</taxon>
        <taxon>Patagioenas</taxon>
    </lineage>
</organism>
<name>A0A1V4JK41_PATFA</name>
<dbReference type="EMBL" id="LSYS01007148">
    <property type="protein sequence ID" value="OPJ72548.1"/>
    <property type="molecule type" value="Genomic_DNA"/>
</dbReference>
<evidence type="ECO:0000313" key="1">
    <source>
        <dbReference type="EMBL" id="OPJ72548.1"/>
    </source>
</evidence>
<reference evidence="1 2" key="1">
    <citation type="submission" date="2016-02" db="EMBL/GenBank/DDBJ databases">
        <title>Band-tailed pigeon sequencing and assembly.</title>
        <authorList>
            <person name="Soares A.E."/>
            <person name="Novak B.J."/>
            <person name="Rice E.S."/>
            <person name="O'Connell B."/>
            <person name="Chang D."/>
            <person name="Weber S."/>
            <person name="Shapiro B."/>
        </authorList>
    </citation>
    <scope>NUCLEOTIDE SEQUENCE [LARGE SCALE GENOMIC DNA]</scope>
    <source>
        <strain evidence="1">BTP2013</strain>
        <tissue evidence="1">Blood</tissue>
    </source>
</reference>
<gene>
    <name evidence="1" type="ORF">AV530_019922</name>
</gene>
<protein>
    <submittedName>
        <fullName evidence="1">Uncharacterized protein</fullName>
    </submittedName>
</protein>
<dbReference type="AlphaFoldDB" id="A0A1V4JK41"/>